<evidence type="ECO:0000313" key="2">
    <source>
        <dbReference type="Proteomes" id="UP000183750"/>
    </source>
</evidence>
<accession>A0A1H4QRK1</accession>
<evidence type="ECO:0000313" key="1">
    <source>
        <dbReference type="EMBL" id="SEC22283.1"/>
    </source>
</evidence>
<sequence>MTDALEKRGLHARWKGVDYRLVHKGSGWVLQTDRATPGFDEAAFTKNAPARFERKVDPTEKLECFRISHSGSYRGIPVEISPSNQGRVMAVTKDPRARENGFDSFERDAWVKLIPANDRDLRITETRTPVPAPWLGADPGGRR</sequence>
<dbReference type="EMBL" id="FNSQ01000005">
    <property type="protein sequence ID" value="SEC22283.1"/>
    <property type="molecule type" value="Genomic_DNA"/>
</dbReference>
<organism evidence="1 2">
    <name type="scientific">Microbacterium hydrocarbonoxydans</name>
    <dbReference type="NCBI Taxonomy" id="273678"/>
    <lineage>
        <taxon>Bacteria</taxon>
        <taxon>Bacillati</taxon>
        <taxon>Actinomycetota</taxon>
        <taxon>Actinomycetes</taxon>
        <taxon>Micrococcales</taxon>
        <taxon>Microbacteriaceae</taxon>
        <taxon>Microbacterium</taxon>
    </lineage>
</organism>
<dbReference type="RefSeq" id="WP_060928777.1">
    <property type="nucleotide sequence ID" value="NZ_FNSQ01000005.1"/>
</dbReference>
<dbReference type="AlphaFoldDB" id="A0A1H4QRK1"/>
<keyword evidence="2" id="KW-1185">Reference proteome</keyword>
<dbReference type="OrthoDB" id="5072607at2"/>
<dbReference type="Proteomes" id="UP000183750">
    <property type="component" value="Unassembled WGS sequence"/>
</dbReference>
<name>A0A1H4QRK1_9MICO</name>
<reference evidence="2" key="1">
    <citation type="submission" date="2016-10" db="EMBL/GenBank/DDBJ databases">
        <authorList>
            <person name="Varghese N."/>
            <person name="Submissions S."/>
        </authorList>
    </citation>
    <scope>NUCLEOTIDE SEQUENCE [LARGE SCALE GENOMIC DNA]</scope>
    <source>
        <strain evidence="2">DSM 16089</strain>
    </source>
</reference>
<proteinExistence type="predicted"/>
<protein>
    <submittedName>
        <fullName evidence="1">Uncharacterized protein</fullName>
    </submittedName>
</protein>
<gene>
    <name evidence="1" type="ORF">SAMN04489807_3181</name>
</gene>